<evidence type="ECO:0000313" key="4">
    <source>
        <dbReference type="Proteomes" id="UP001460270"/>
    </source>
</evidence>
<comment type="caution">
    <text evidence="3">The sequence shown here is derived from an EMBL/GenBank/DDBJ whole genome shotgun (WGS) entry which is preliminary data.</text>
</comment>
<sequence>MKRRRRRERKTEEKEREERKKVRTREKGEKGRERRRLRGGKERLRERGERKGENGTNTERREATTAREELHKSRRQRDRRKYKCPNVTPAETKRQRHDHAEEERRDVPGYKHGRLPRLQCNRIRRRGSEKPKRAVDFTFGNFHIPLALSPGSDLDLDQTPDWRWAQGRTKSGLKQDQRRAKAGLMGLSDVVERVSSEEPLHQELWSTVAVGLWLMGPGGLVLTSPLLWALGHCSSDDAAFGPSVPSQCTTSRDRTARAVPCSVPSVRHGLGCGPYRPRAAASSPRSWAGRGGSVREGVKDPRRRRTGQARRCSMPRPGRHDSQPGLFGEPVRAAGAQPLGPRIDAAALHRDVVLGLPLDPLLVSLRAQCGGAAHVLHAAETQRGRLITLVLVSVGFVASLSGAVVTQGAAQSHVDWMRAT</sequence>
<feature type="compositionally biased region" description="Basic and acidic residues" evidence="1">
    <location>
        <begin position="9"/>
        <end position="32"/>
    </location>
</feature>
<evidence type="ECO:0000256" key="2">
    <source>
        <dbReference type="SAM" id="Phobius"/>
    </source>
</evidence>
<keyword evidence="2" id="KW-0812">Transmembrane</keyword>
<feature type="region of interest" description="Disordered" evidence="1">
    <location>
        <begin position="281"/>
        <end position="328"/>
    </location>
</feature>
<reference evidence="4" key="1">
    <citation type="submission" date="2024-04" db="EMBL/GenBank/DDBJ databases">
        <title>Salinicola lusitanus LLJ914,a marine bacterium isolated from the Okinawa Trough.</title>
        <authorList>
            <person name="Li J."/>
        </authorList>
    </citation>
    <scope>NUCLEOTIDE SEQUENCE [LARGE SCALE GENOMIC DNA]</scope>
</reference>
<feature type="compositionally biased region" description="Basic and acidic residues" evidence="1">
    <location>
        <begin position="98"/>
        <end position="109"/>
    </location>
</feature>
<feature type="compositionally biased region" description="Basic and acidic residues" evidence="1">
    <location>
        <begin position="39"/>
        <end position="71"/>
    </location>
</feature>
<feature type="compositionally biased region" description="Basic residues" evidence="1">
    <location>
        <begin position="72"/>
        <end position="83"/>
    </location>
</feature>
<dbReference type="Proteomes" id="UP001460270">
    <property type="component" value="Unassembled WGS sequence"/>
</dbReference>
<name>A0AAW0NGB3_9GOBI</name>
<organism evidence="3 4">
    <name type="scientific">Mugilogobius chulae</name>
    <name type="common">yellowstripe goby</name>
    <dbReference type="NCBI Taxonomy" id="88201"/>
    <lineage>
        <taxon>Eukaryota</taxon>
        <taxon>Metazoa</taxon>
        <taxon>Chordata</taxon>
        <taxon>Craniata</taxon>
        <taxon>Vertebrata</taxon>
        <taxon>Euteleostomi</taxon>
        <taxon>Actinopterygii</taxon>
        <taxon>Neopterygii</taxon>
        <taxon>Teleostei</taxon>
        <taxon>Neoteleostei</taxon>
        <taxon>Acanthomorphata</taxon>
        <taxon>Gobiaria</taxon>
        <taxon>Gobiiformes</taxon>
        <taxon>Gobioidei</taxon>
        <taxon>Gobiidae</taxon>
        <taxon>Gobionellinae</taxon>
        <taxon>Mugilogobius</taxon>
    </lineage>
</organism>
<accession>A0AAW0NGB3</accession>
<keyword evidence="2" id="KW-0472">Membrane</keyword>
<evidence type="ECO:0000256" key="1">
    <source>
        <dbReference type="SAM" id="MobiDB-lite"/>
    </source>
</evidence>
<evidence type="ECO:0000313" key="3">
    <source>
        <dbReference type="EMBL" id="KAK7898308.1"/>
    </source>
</evidence>
<keyword evidence="4" id="KW-1185">Reference proteome</keyword>
<gene>
    <name evidence="3" type="ORF">WMY93_019161</name>
</gene>
<proteinExistence type="predicted"/>
<feature type="transmembrane region" description="Helical" evidence="2">
    <location>
        <begin position="386"/>
        <end position="410"/>
    </location>
</feature>
<feature type="region of interest" description="Disordered" evidence="1">
    <location>
        <begin position="1"/>
        <end position="115"/>
    </location>
</feature>
<dbReference type="EMBL" id="JBBPFD010000014">
    <property type="protein sequence ID" value="KAK7898308.1"/>
    <property type="molecule type" value="Genomic_DNA"/>
</dbReference>
<keyword evidence="2" id="KW-1133">Transmembrane helix</keyword>
<dbReference type="AlphaFoldDB" id="A0AAW0NGB3"/>
<protein>
    <submittedName>
        <fullName evidence="3">Uncharacterized protein</fullName>
    </submittedName>
</protein>